<evidence type="ECO:0000313" key="1">
    <source>
        <dbReference type="EMBL" id="KAK3718384.1"/>
    </source>
</evidence>
<proteinExistence type="predicted"/>
<organism evidence="1 2">
    <name type="scientific">Vermiconidia calcicola</name>
    <dbReference type="NCBI Taxonomy" id="1690605"/>
    <lineage>
        <taxon>Eukaryota</taxon>
        <taxon>Fungi</taxon>
        <taxon>Dikarya</taxon>
        <taxon>Ascomycota</taxon>
        <taxon>Pezizomycotina</taxon>
        <taxon>Dothideomycetes</taxon>
        <taxon>Dothideomycetidae</taxon>
        <taxon>Mycosphaerellales</taxon>
        <taxon>Extremaceae</taxon>
        <taxon>Vermiconidia</taxon>
    </lineage>
</organism>
<reference evidence="1" key="1">
    <citation type="submission" date="2023-07" db="EMBL/GenBank/DDBJ databases">
        <title>Black Yeasts Isolated from many extreme environments.</title>
        <authorList>
            <person name="Coleine C."/>
            <person name="Stajich J.E."/>
            <person name="Selbmann L."/>
        </authorList>
    </citation>
    <scope>NUCLEOTIDE SEQUENCE</scope>
    <source>
        <strain evidence="1">CCFEE 5714</strain>
    </source>
</reference>
<name>A0ACC3NKH8_9PEZI</name>
<accession>A0ACC3NKH8</accession>
<sequence>MAPQTNGDENDVQPDKPDYDAIVIGAGAYHPVCRSLTPPPTILHASRFRWPSHNTHSTQPRPDLQRYRSGDKCWRDMILNFSKELNDDWTWKERFPRQREVLEYLNHVADRFDMRKDYQFNTNVKSCHWDDTKKVWTITTDAGDKFTCRCFISAAGVLSVGRELPFKNHEKFKGESYKTYAWPKHEVSYTGKRIAVIGTGYVVPGT</sequence>
<dbReference type="EMBL" id="JAUTXU010000032">
    <property type="protein sequence ID" value="KAK3718384.1"/>
    <property type="molecule type" value="Genomic_DNA"/>
</dbReference>
<protein>
    <submittedName>
        <fullName evidence="1">Uncharacterized protein</fullName>
    </submittedName>
</protein>
<gene>
    <name evidence="1" type="ORF">LTR37_005197</name>
</gene>
<evidence type="ECO:0000313" key="2">
    <source>
        <dbReference type="Proteomes" id="UP001281147"/>
    </source>
</evidence>
<keyword evidence="2" id="KW-1185">Reference proteome</keyword>
<comment type="caution">
    <text evidence="1">The sequence shown here is derived from an EMBL/GenBank/DDBJ whole genome shotgun (WGS) entry which is preliminary data.</text>
</comment>
<dbReference type="Proteomes" id="UP001281147">
    <property type="component" value="Unassembled WGS sequence"/>
</dbReference>